<dbReference type="InterPro" id="IPR014729">
    <property type="entry name" value="Rossmann-like_a/b/a_fold"/>
</dbReference>
<dbReference type="EMBL" id="CAJNOR010022375">
    <property type="protein sequence ID" value="CAF1691974.1"/>
    <property type="molecule type" value="Genomic_DNA"/>
</dbReference>
<feature type="non-terminal residue" evidence="2">
    <location>
        <position position="94"/>
    </location>
</feature>
<comment type="caution">
    <text evidence="2">The sequence shown here is derived from an EMBL/GenBank/DDBJ whole genome shotgun (WGS) entry which is preliminary data.</text>
</comment>
<evidence type="ECO:0000313" key="3">
    <source>
        <dbReference type="Proteomes" id="UP000663828"/>
    </source>
</evidence>
<dbReference type="Pfam" id="PF00750">
    <property type="entry name" value="tRNA-synt_1d"/>
    <property type="match status" value="1"/>
</dbReference>
<organism evidence="2 3">
    <name type="scientific">Adineta ricciae</name>
    <name type="common">Rotifer</name>
    <dbReference type="NCBI Taxonomy" id="249248"/>
    <lineage>
        <taxon>Eukaryota</taxon>
        <taxon>Metazoa</taxon>
        <taxon>Spiralia</taxon>
        <taxon>Gnathifera</taxon>
        <taxon>Rotifera</taxon>
        <taxon>Eurotatoria</taxon>
        <taxon>Bdelloidea</taxon>
        <taxon>Adinetida</taxon>
        <taxon>Adinetidae</taxon>
        <taxon>Adineta</taxon>
    </lineage>
</organism>
<dbReference type="GO" id="GO:0005524">
    <property type="term" value="F:ATP binding"/>
    <property type="evidence" value="ECO:0007669"/>
    <property type="project" value="InterPro"/>
</dbReference>
<feature type="non-terminal residue" evidence="2">
    <location>
        <position position="1"/>
    </location>
</feature>
<feature type="domain" description="Arginyl-tRNA synthetase catalytic core" evidence="1">
    <location>
        <begin position="2"/>
        <end position="30"/>
    </location>
</feature>
<sequence>LEKAQKSVAYGCIKYADLSHNRNSDYVFSFDRMLDDRGNTAAYLLYANTRIRSIARTAGVEPAALKAMAKDHELNFTVEERELKLAKCIIKYPD</sequence>
<keyword evidence="3" id="KW-1185">Reference proteome</keyword>
<proteinExistence type="predicted"/>
<dbReference type="GO" id="GO:0006420">
    <property type="term" value="P:arginyl-tRNA aminoacylation"/>
    <property type="evidence" value="ECO:0007669"/>
    <property type="project" value="InterPro"/>
</dbReference>
<reference evidence="2" key="1">
    <citation type="submission" date="2021-02" db="EMBL/GenBank/DDBJ databases">
        <authorList>
            <person name="Nowell W R."/>
        </authorList>
    </citation>
    <scope>NUCLEOTIDE SEQUENCE</scope>
</reference>
<dbReference type="GO" id="GO:0004814">
    <property type="term" value="F:arginine-tRNA ligase activity"/>
    <property type="evidence" value="ECO:0007669"/>
    <property type="project" value="InterPro"/>
</dbReference>
<name>A0A816HWC8_ADIRI</name>
<dbReference type="AlphaFoldDB" id="A0A816HWC8"/>
<protein>
    <recommendedName>
        <fullName evidence="1">Arginyl-tRNA synthetase catalytic core domain-containing protein</fullName>
    </recommendedName>
</protein>
<dbReference type="InterPro" id="IPR035684">
    <property type="entry name" value="ArgRS_core"/>
</dbReference>
<accession>A0A816HWC8</accession>
<dbReference type="SUPFAM" id="SSF47323">
    <property type="entry name" value="Anticodon-binding domain of a subclass of class I aminoacyl-tRNA synthetases"/>
    <property type="match status" value="1"/>
</dbReference>
<dbReference type="InterPro" id="IPR009080">
    <property type="entry name" value="tRNAsynth_Ia_anticodon-bd"/>
</dbReference>
<dbReference type="Gene3D" id="1.10.730.10">
    <property type="entry name" value="Isoleucyl-tRNA Synthetase, Domain 1"/>
    <property type="match status" value="1"/>
</dbReference>
<dbReference type="Gene3D" id="3.40.50.620">
    <property type="entry name" value="HUPs"/>
    <property type="match status" value="1"/>
</dbReference>
<gene>
    <name evidence="2" type="ORF">XAT740_LOCUS64440</name>
</gene>
<evidence type="ECO:0000259" key="1">
    <source>
        <dbReference type="Pfam" id="PF00750"/>
    </source>
</evidence>
<dbReference type="PANTHER" id="PTHR11956">
    <property type="entry name" value="ARGINYL-TRNA SYNTHETASE"/>
    <property type="match status" value="1"/>
</dbReference>
<dbReference type="Proteomes" id="UP000663828">
    <property type="component" value="Unassembled WGS sequence"/>
</dbReference>
<evidence type="ECO:0000313" key="2">
    <source>
        <dbReference type="EMBL" id="CAF1691974.1"/>
    </source>
</evidence>
<dbReference type="PANTHER" id="PTHR11956:SF5">
    <property type="entry name" value="ARGININE--TRNA LIGASE, CYTOPLASMIC"/>
    <property type="match status" value="1"/>
</dbReference>
<dbReference type="InterPro" id="IPR001278">
    <property type="entry name" value="Arg-tRNA-ligase"/>
</dbReference>